<keyword evidence="4 10" id="KW-1133">Transmembrane helix</keyword>
<comment type="function">
    <text evidence="9 10">Fluoride-specific ion channel. Important for reducing fluoride concentration in the cell, thus reducing its toxicity.</text>
</comment>
<name>A0ABS1VZ46_9ACTN</name>
<feature type="region of interest" description="Disordered" evidence="11">
    <location>
        <begin position="1"/>
        <end position="56"/>
    </location>
</feature>
<evidence type="ECO:0000256" key="3">
    <source>
        <dbReference type="ARBA" id="ARBA00022692"/>
    </source>
</evidence>
<evidence type="ECO:0000256" key="10">
    <source>
        <dbReference type="HAMAP-Rule" id="MF_00454"/>
    </source>
</evidence>
<sequence>MLIPQPPSAGCSAVGPAGPEPQPSSIDGRQRSLPDRDHASPRGPNRPGRSSTAVPDRSQAQIIAAVALGGILGACARYGAALLWPTAPDGFPWTTFWVNVTGCAAMGVLMVVITEVLTAHPLVRPFLGTGILGGYTTFSTYIVDAQHLLDTGHAATALTYLATTLLAALFAVQVAASLTRKLAPTLRHRREGARP</sequence>
<keyword evidence="13" id="KW-1185">Reference proteome</keyword>
<protein>
    <recommendedName>
        <fullName evidence="10">Fluoride-specific ion channel FluC</fullName>
    </recommendedName>
</protein>
<evidence type="ECO:0000256" key="9">
    <source>
        <dbReference type="ARBA" id="ARBA00049940"/>
    </source>
</evidence>
<keyword evidence="10" id="KW-0479">Metal-binding</keyword>
<comment type="subcellular location">
    <subcellularLocation>
        <location evidence="1 10">Cell membrane</location>
        <topology evidence="1 10">Multi-pass membrane protein</topology>
    </subcellularLocation>
</comment>
<comment type="activity regulation">
    <text evidence="10">Na(+) is not transported, but it plays an essential structural role and its presence is essential for fluoride channel function.</text>
</comment>
<dbReference type="InterPro" id="IPR003691">
    <property type="entry name" value="FluC"/>
</dbReference>
<keyword evidence="10" id="KW-0915">Sodium</keyword>
<dbReference type="Proteomes" id="UP000598996">
    <property type="component" value="Unassembled WGS sequence"/>
</dbReference>
<evidence type="ECO:0000256" key="7">
    <source>
        <dbReference type="ARBA" id="ARBA00035120"/>
    </source>
</evidence>
<evidence type="ECO:0000313" key="13">
    <source>
        <dbReference type="Proteomes" id="UP000598996"/>
    </source>
</evidence>
<feature type="binding site" evidence="10">
    <location>
        <position position="136"/>
    </location>
    <ligand>
        <name>Na(+)</name>
        <dbReference type="ChEBI" id="CHEBI:29101"/>
        <note>structural</note>
    </ligand>
</feature>
<dbReference type="EMBL" id="JAENHO010000012">
    <property type="protein sequence ID" value="MBL7259760.1"/>
    <property type="molecule type" value="Genomic_DNA"/>
</dbReference>
<dbReference type="PANTHER" id="PTHR28259">
    <property type="entry name" value="FLUORIDE EXPORT PROTEIN 1-RELATED"/>
    <property type="match status" value="1"/>
</dbReference>
<dbReference type="PANTHER" id="PTHR28259:SF1">
    <property type="entry name" value="FLUORIDE EXPORT PROTEIN 1-RELATED"/>
    <property type="match status" value="1"/>
</dbReference>
<feature type="transmembrane region" description="Helical" evidence="10">
    <location>
        <begin position="155"/>
        <end position="179"/>
    </location>
</feature>
<comment type="similarity">
    <text evidence="7 10">Belongs to the fluoride channel Fluc/FEX (TC 1.A.43) family.</text>
</comment>
<dbReference type="Pfam" id="PF02537">
    <property type="entry name" value="CRCB"/>
    <property type="match status" value="1"/>
</dbReference>
<evidence type="ECO:0000256" key="6">
    <source>
        <dbReference type="ARBA" id="ARBA00023303"/>
    </source>
</evidence>
<dbReference type="HAMAP" id="MF_00454">
    <property type="entry name" value="FluC"/>
    <property type="match status" value="1"/>
</dbReference>
<reference evidence="12 13" key="1">
    <citation type="submission" date="2021-01" db="EMBL/GenBank/DDBJ databases">
        <title>Actinoplanes sp. nov. LDG1-01 isolated from lichen.</title>
        <authorList>
            <person name="Saeng-In P."/>
            <person name="Phongsopitanun W."/>
            <person name="Kanchanasin P."/>
            <person name="Yuki M."/>
            <person name="Kudo T."/>
            <person name="Ohkuma M."/>
            <person name="Tanasupawat S."/>
        </authorList>
    </citation>
    <scope>NUCLEOTIDE SEQUENCE [LARGE SCALE GENOMIC DNA]</scope>
    <source>
        <strain evidence="12 13">LDG1-01</strain>
    </source>
</reference>
<keyword evidence="5 10" id="KW-0472">Membrane</keyword>
<evidence type="ECO:0000256" key="8">
    <source>
        <dbReference type="ARBA" id="ARBA00035585"/>
    </source>
</evidence>
<comment type="catalytic activity">
    <reaction evidence="8">
        <text>fluoride(in) = fluoride(out)</text>
        <dbReference type="Rhea" id="RHEA:76159"/>
        <dbReference type="ChEBI" id="CHEBI:17051"/>
    </reaction>
    <physiologicalReaction direction="left-to-right" evidence="8">
        <dbReference type="Rhea" id="RHEA:76160"/>
    </physiologicalReaction>
</comment>
<keyword evidence="2 10" id="KW-1003">Cell membrane</keyword>
<evidence type="ECO:0000256" key="2">
    <source>
        <dbReference type="ARBA" id="ARBA00022475"/>
    </source>
</evidence>
<keyword evidence="6 10" id="KW-0407">Ion channel</keyword>
<evidence type="ECO:0000256" key="11">
    <source>
        <dbReference type="SAM" id="MobiDB-lite"/>
    </source>
</evidence>
<evidence type="ECO:0000256" key="5">
    <source>
        <dbReference type="ARBA" id="ARBA00023136"/>
    </source>
</evidence>
<gene>
    <name evidence="10" type="primary">fluC</name>
    <name evidence="10" type="synonym">crcB</name>
    <name evidence="12" type="ORF">JKJ07_36120</name>
</gene>
<organism evidence="12 13">
    <name type="scientific">Paractinoplanes lichenicola</name>
    <dbReference type="NCBI Taxonomy" id="2802976"/>
    <lineage>
        <taxon>Bacteria</taxon>
        <taxon>Bacillati</taxon>
        <taxon>Actinomycetota</taxon>
        <taxon>Actinomycetes</taxon>
        <taxon>Micromonosporales</taxon>
        <taxon>Micromonosporaceae</taxon>
        <taxon>Paractinoplanes</taxon>
    </lineage>
</organism>
<keyword evidence="10" id="KW-0813">Transport</keyword>
<feature type="compositionally biased region" description="Basic and acidic residues" evidence="11">
    <location>
        <begin position="28"/>
        <end position="40"/>
    </location>
</feature>
<keyword evidence="10" id="KW-0406">Ion transport</keyword>
<proteinExistence type="inferred from homology"/>
<accession>A0ABS1VZ46</accession>
<feature type="transmembrane region" description="Helical" evidence="10">
    <location>
        <begin position="126"/>
        <end position="143"/>
    </location>
</feature>
<feature type="transmembrane region" description="Helical" evidence="10">
    <location>
        <begin position="96"/>
        <end position="114"/>
    </location>
</feature>
<evidence type="ECO:0000256" key="4">
    <source>
        <dbReference type="ARBA" id="ARBA00022989"/>
    </source>
</evidence>
<comment type="caution">
    <text evidence="12">The sequence shown here is derived from an EMBL/GenBank/DDBJ whole genome shotgun (WGS) entry which is preliminary data.</text>
</comment>
<feature type="binding site" evidence="10">
    <location>
        <position position="133"/>
    </location>
    <ligand>
        <name>Na(+)</name>
        <dbReference type="ChEBI" id="CHEBI:29101"/>
        <note>structural</note>
    </ligand>
</feature>
<keyword evidence="3 10" id="KW-0812">Transmembrane</keyword>
<evidence type="ECO:0000313" key="12">
    <source>
        <dbReference type="EMBL" id="MBL7259760.1"/>
    </source>
</evidence>
<feature type="transmembrane region" description="Helical" evidence="10">
    <location>
        <begin position="62"/>
        <end position="84"/>
    </location>
</feature>
<evidence type="ECO:0000256" key="1">
    <source>
        <dbReference type="ARBA" id="ARBA00004651"/>
    </source>
</evidence>